<comment type="caution">
    <text evidence="3">The sequence shown here is derived from an EMBL/GenBank/DDBJ whole genome shotgun (WGS) entry which is preliminary data.</text>
</comment>
<dbReference type="AlphaFoldDB" id="A0A814CJB5"/>
<sequence>MSSTSAYSLQLPYLGSIPLGKSPPSLASFQKPLRELYIPYYRQRRERYHDERRIIISDRDMLIFEPDAASKGKRSLIYATLESIVDIQALELYVMFNYAENHHHKRIRAAFLPIGCEQQERFRSLYSTIDKSQYHLLSTPASSSISSSCHPPLVLFAIRKTGVGGTCSLIDCHVFAVRRESVAFDLCDMMRKLVIKRTMSPVLPSSTVAPSTNGTTLLTVHDNGKETTIERRTKYLDRDRPVSAMEHRQAEIQTGTDKKNNHSSSNMHLNDIFHTTANGLTNPLTSSMFILTNNHQSNASHDPTQVLNNDKDHHRLSSSSSTPIRTLTTKPQVQQQRHFIKASSSTSSLVVDESDEVVNDLMNIVVAEKLKTVDTNTSQIPVKRHASFDQPSLTNGHNDHTMNKKRYQFHHNNNKKRSLLINSNPLPTIVSANNTPVISRTTTNIEQQSQPTSVVLASHLLRPQIVLNRYGDIGNYVPKLLRENASTTQAAMRSSDSNENIFFRATNGHLLNGFLNLDFSSTTAATMNGNRNGNNNFAQYRSTPCLTEDHHEQNVLSLVKQLRKNHTKSLINESECSVANQIFHIEHMDDDHRVPTCQIPRVVYQGQSINKPVPAAMGGIKVLPLSPVTSYPTQRLLKSSCSSSSVKPRRVASFTIADTELPIDYRQYLRHTDQAVYLYGDEKQRQQQQQQQQQQRLITLEHSLGYFP</sequence>
<dbReference type="EMBL" id="CAJNOJ010000044">
    <property type="protein sequence ID" value="CAF0942175.1"/>
    <property type="molecule type" value="Genomic_DNA"/>
</dbReference>
<evidence type="ECO:0000313" key="4">
    <source>
        <dbReference type="Proteomes" id="UP000663828"/>
    </source>
</evidence>
<evidence type="ECO:0000313" key="2">
    <source>
        <dbReference type="EMBL" id="CAF0938235.1"/>
    </source>
</evidence>
<dbReference type="Proteomes" id="UP000663828">
    <property type="component" value="Unassembled WGS sequence"/>
</dbReference>
<gene>
    <name evidence="3" type="ORF">EDS130_LOCUS11880</name>
    <name evidence="2" type="ORF">XAT740_LOCUS9969</name>
</gene>
<evidence type="ECO:0000313" key="3">
    <source>
        <dbReference type="EMBL" id="CAF0942175.1"/>
    </source>
</evidence>
<organism evidence="3 5">
    <name type="scientific">Adineta ricciae</name>
    <name type="common">Rotifer</name>
    <dbReference type="NCBI Taxonomy" id="249248"/>
    <lineage>
        <taxon>Eukaryota</taxon>
        <taxon>Metazoa</taxon>
        <taxon>Spiralia</taxon>
        <taxon>Gnathifera</taxon>
        <taxon>Rotifera</taxon>
        <taxon>Eurotatoria</taxon>
        <taxon>Bdelloidea</taxon>
        <taxon>Adinetida</taxon>
        <taxon>Adinetidae</taxon>
        <taxon>Adineta</taxon>
    </lineage>
</organism>
<name>A0A814CJB5_ADIRI</name>
<protein>
    <recommendedName>
        <fullName evidence="6">PID domain-containing protein</fullName>
    </recommendedName>
</protein>
<feature type="region of interest" description="Disordered" evidence="1">
    <location>
        <begin position="296"/>
        <end position="334"/>
    </location>
</feature>
<proteinExistence type="predicted"/>
<evidence type="ECO:0000256" key="1">
    <source>
        <dbReference type="SAM" id="MobiDB-lite"/>
    </source>
</evidence>
<feature type="compositionally biased region" description="Polar residues" evidence="1">
    <location>
        <begin position="317"/>
        <end position="334"/>
    </location>
</feature>
<dbReference type="EMBL" id="CAJNOR010000523">
    <property type="protein sequence ID" value="CAF0938235.1"/>
    <property type="molecule type" value="Genomic_DNA"/>
</dbReference>
<reference evidence="3" key="1">
    <citation type="submission" date="2021-02" db="EMBL/GenBank/DDBJ databases">
        <authorList>
            <person name="Nowell W R."/>
        </authorList>
    </citation>
    <scope>NUCLEOTIDE SEQUENCE</scope>
</reference>
<evidence type="ECO:0000313" key="5">
    <source>
        <dbReference type="Proteomes" id="UP000663852"/>
    </source>
</evidence>
<keyword evidence="4" id="KW-1185">Reference proteome</keyword>
<evidence type="ECO:0008006" key="6">
    <source>
        <dbReference type="Google" id="ProtNLM"/>
    </source>
</evidence>
<dbReference type="Proteomes" id="UP000663852">
    <property type="component" value="Unassembled WGS sequence"/>
</dbReference>
<feature type="compositionally biased region" description="Polar residues" evidence="1">
    <location>
        <begin position="296"/>
        <end position="308"/>
    </location>
</feature>
<dbReference type="OrthoDB" id="10042648at2759"/>
<accession>A0A814CJB5</accession>